<proteinExistence type="predicted"/>
<comment type="caution">
    <text evidence="1">The sequence shown here is derived from an EMBL/GenBank/DDBJ whole genome shotgun (WGS) entry which is preliminary data.</text>
</comment>
<name>A0ABU9GRL0_9GAMM</name>
<dbReference type="Proteomes" id="UP001369082">
    <property type="component" value="Unassembled WGS sequence"/>
</dbReference>
<dbReference type="RefSeq" id="WP_341598107.1">
    <property type="nucleotide sequence ID" value="NZ_JBAKAZ010000036.1"/>
</dbReference>
<organism evidence="1 2">
    <name type="scientific">Psychromonas aquatilis</name>
    <dbReference type="NCBI Taxonomy" id="2005072"/>
    <lineage>
        <taxon>Bacteria</taxon>
        <taxon>Pseudomonadati</taxon>
        <taxon>Pseudomonadota</taxon>
        <taxon>Gammaproteobacteria</taxon>
        <taxon>Alteromonadales</taxon>
        <taxon>Psychromonadaceae</taxon>
        <taxon>Psychromonas</taxon>
    </lineage>
</organism>
<dbReference type="EMBL" id="JBAKAZ010000036">
    <property type="protein sequence ID" value="MEL0629974.1"/>
    <property type="molecule type" value="Genomic_DNA"/>
</dbReference>
<accession>A0ABU9GRL0</accession>
<gene>
    <name evidence="1" type="ORF">V6256_10190</name>
</gene>
<keyword evidence="2" id="KW-1185">Reference proteome</keyword>
<protein>
    <recommendedName>
        <fullName evidence="3">DksA C4-type domain-containing protein</fullName>
    </recommendedName>
</protein>
<evidence type="ECO:0000313" key="2">
    <source>
        <dbReference type="Proteomes" id="UP001369082"/>
    </source>
</evidence>
<evidence type="ECO:0000313" key="1">
    <source>
        <dbReference type="EMBL" id="MEL0629974.1"/>
    </source>
</evidence>
<evidence type="ECO:0008006" key="3">
    <source>
        <dbReference type="Google" id="ProtNLM"/>
    </source>
</evidence>
<reference evidence="1 2" key="1">
    <citation type="submission" date="2024-02" db="EMBL/GenBank/DDBJ databases">
        <title>Bacteria isolated from the canopy kelp, Nereocystis luetkeana.</title>
        <authorList>
            <person name="Pfister C.A."/>
            <person name="Younker I.T."/>
            <person name="Light S.H."/>
        </authorList>
    </citation>
    <scope>NUCLEOTIDE SEQUENCE [LARGE SCALE GENOMIC DNA]</scope>
    <source>
        <strain evidence="1 2">TI.1.05</strain>
    </source>
</reference>
<sequence length="69" mass="7576">MTKLDFSQINKTAADSFNQQRNLIKRIAKGQTVLCDACDKPLTLTVLSEGESGVQCSEGCTQINLELEQ</sequence>